<dbReference type="Proteomes" id="UP001140091">
    <property type="component" value="Unassembled WGS sequence"/>
</dbReference>
<comment type="caution">
    <text evidence="2">The sequence shown here is derived from an EMBL/GenBank/DDBJ whole genome shotgun (WGS) entry which is preliminary data.</text>
</comment>
<protein>
    <recommendedName>
        <fullName evidence="4">F-box domain-containing protein</fullName>
    </recommendedName>
</protein>
<evidence type="ECO:0000313" key="3">
    <source>
        <dbReference type="Proteomes" id="UP001140091"/>
    </source>
</evidence>
<keyword evidence="3" id="KW-1185">Reference proteome</keyword>
<gene>
    <name evidence="2" type="ORF">H1R20_g7484</name>
</gene>
<evidence type="ECO:0000313" key="2">
    <source>
        <dbReference type="EMBL" id="KAJ2929614.1"/>
    </source>
</evidence>
<dbReference type="EMBL" id="JANBPK010000865">
    <property type="protein sequence ID" value="KAJ2929614.1"/>
    <property type="molecule type" value="Genomic_DNA"/>
</dbReference>
<dbReference type="OrthoDB" id="3022607at2759"/>
<dbReference type="Gene3D" id="1.20.1280.50">
    <property type="match status" value="1"/>
</dbReference>
<feature type="region of interest" description="Disordered" evidence="1">
    <location>
        <begin position="325"/>
        <end position="344"/>
    </location>
</feature>
<evidence type="ECO:0000256" key="1">
    <source>
        <dbReference type="SAM" id="MobiDB-lite"/>
    </source>
</evidence>
<dbReference type="AlphaFoldDB" id="A0A9W8J8W1"/>
<proteinExistence type="predicted"/>
<feature type="compositionally biased region" description="Acidic residues" evidence="1">
    <location>
        <begin position="496"/>
        <end position="508"/>
    </location>
</feature>
<organism evidence="2 3">
    <name type="scientific">Candolleomyces eurysporus</name>
    <dbReference type="NCBI Taxonomy" id="2828524"/>
    <lineage>
        <taxon>Eukaryota</taxon>
        <taxon>Fungi</taxon>
        <taxon>Dikarya</taxon>
        <taxon>Basidiomycota</taxon>
        <taxon>Agaricomycotina</taxon>
        <taxon>Agaricomycetes</taxon>
        <taxon>Agaricomycetidae</taxon>
        <taxon>Agaricales</taxon>
        <taxon>Agaricineae</taxon>
        <taxon>Psathyrellaceae</taxon>
        <taxon>Candolleomyces</taxon>
    </lineage>
</organism>
<feature type="non-terminal residue" evidence="2">
    <location>
        <position position="740"/>
    </location>
</feature>
<sequence>MSAELPVEILQTIFYLLACSGPSVSQSFRDLLSVSHVCALWRSAALRASPAWACVLDLSKPQSGSDSRTSSNSFNEVFERTAGAKLMIQATLGRDSPRLALNLPSEGSSDETTADLRWGRVLNEFSERVALLKVRFTERTPGEDEMGVLREVLGRKAGALKGLWLAFDPEVLDSDGVVKLSAPRPVGSTGYQTNTNANAHNTPPVLSGTNSTTQQQQVWTLFSGLAPHLQRIHLQNCLLDFHPSVLPSSNIFANLTSFQLVITRNLPAGVAYILNQTIVPPHDHHDDGARGAVTVDYSWIEVFRAMPQLETLHLLGVPPEARNSVMAGGAGSDSANGSGSGNGEQEVVKFSRLKDLAIVSFSTMVEFLTKRIELPSALPSSSSPSSPGDGYGIPGAPVPKCRLSLNVTLPPEPNILSTYGANFVEEKFRGRTGGVKEIKLKIGEYSLSVVAFHYEEGRSGLPKAKREKRAIGERRDEDHIEVTIDNDLRTVIQEDEGMDSEEDMDMEPEPQSQEQHRRGLQKQRVVGFFCHPDADIDLSGRYTSWTQLSLSLAQGLSFLSQHALSDFLSNLSSTSTNSASGIVPMLKNVWKVDLDFICDAVGFSYVNNEIVSNHELLNTSLISLLSLFVRAKRLVLNNAETIKKVVIPILQGHPPLIASERERELYYCYNETERKKDMSLLPILFPNVTVIEVKEECLEDDAVCATLEAYEIWRVEMGRAVSTVAVESGMLQVNVNTSVW</sequence>
<accession>A0A9W8J8W1</accession>
<reference evidence="2" key="1">
    <citation type="submission" date="2022-06" db="EMBL/GenBank/DDBJ databases">
        <title>Genome Sequence of Candolleomyces eurysporus.</title>
        <authorList>
            <person name="Buettner E."/>
        </authorList>
    </citation>
    <scope>NUCLEOTIDE SEQUENCE</scope>
    <source>
        <strain evidence="2">VTCC 930004</strain>
    </source>
</reference>
<name>A0A9W8J8W1_9AGAR</name>
<evidence type="ECO:0008006" key="4">
    <source>
        <dbReference type="Google" id="ProtNLM"/>
    </source>
</evidence>
<feature type="region of interest" description="Disordered" evidence="1">
    <location>
        <begin position="496"/>
        <end position="518"/>
    </location>
</feature>